<organism evidence="1">
    <name type="scientific">Phytophthora nicotianae</name>
    <name type="common">Potato buckeye rot agent</name>
    <name type="synonym">Phytophthora parasitica</name>
    <dbReference type="NCBI Taxonomy" id="4792"/>
    <lineage>
        <taxon>Eukaryota</taxon>
        <taxon>Sar</taxon>
        <taxon>Stramenopiles</taxon>
        <taxon>Oomycota</taxon>
        <taxon>Peronosporomycetes</taxon>
        <taxon>Peronosporales</taxon>
        <taxon>Peronosporaceae</taxon>
        <taxon>Phytophthora</taxon>
    </lineage>
</organism>
<name>W2LSX8_PHYNI</name>
<dbReference type="EMBL" id="KI678231">
    <property type="protein sequence ID" value="ETL99784.1"/>
    <property type="molecule type" value="Genomic_DNA"/>
</dbReference>
<feature type="non-terminal residue" evidence="1">
    <location>
        <position position="1"/>
    </location>
</feature>
<reference evidence="1" key="1">
    <citation type="submission" date="2013-11" db="EMBL/GenBank/DDBJ databases">
        <title>The Genome Sequence of Phytophthora parasitica CHvinca01.</title>
        <authorList>
            <consortium name="The Broad Institute Genomics Platform"/>
            <person name="Russ C."/>
            <person name="Tyler B."/>
            <person name="Panabieres F."/>
            <person name="Shan W."/>
            <person name="Tripathy S."/>
            <person name="Grunwald N."/>
            <person name="Machado M."/>
            <person name="Johnson C.S."/>
            <person name="Arredondo F."/>
            <person name="Hong C."/>
            <person name="Coffey M."/>
            <person name="Young S.K."/>
            <person name="Zeng Q."/>
            <person name="Gargeya S."/>
            <person name="Fitzgerald M."/>
            <person name="Abouelleil A."/>
            <person name="Alvarado L."/>
            <person name="Chapman S.B."/>
            <person name="Gainer-Dewar J."/>
            <person name="Goldberg J."/>
            <person name="Griggs A."/>
            <person name="Gujja S."/>
            <person name="Hansen M."/>
            <person name="Howarth C."/>
            <person name="Imamovic A."/>
            <person name="Ireland A."/>
            <person name="Larimer J."/>
            <person name="McCowan C."/>
            <person name="Murphy C."/>
            <person name="Pearson M."/>
            <person name="Poon T.W."/>
            <person name="Priest M."/>
            <person name="Roberts A."/>
            <person name="Saif S."/>
            <person name="Shea T."/>
            <person name="Sykes S."/>
            <person name="Wortman J."/>
            <person name="Nusbaum C."/>
            <person name="Birren B."/>
        </authorList>
    </citation>
    <scope>NUCLEOTIDE SEQUENCE [LARGE SCALE GENOMIC DNA]</scope>
    <source>
        <strain evidence="1">CHvinca01</strain>
    </source>
</reference>
<dbReference type="Proteomes" id="UP000054423">
    <property type="component" value="Unassembled WGS sequence"/>
</dbReference>
<gene>
    <name evidence="1" type="ORF">L917_03412</name>
</gene>
<accession>W2LSX8</accession>
<evidence type="ECO:0000313" key="1">
    <source>
        <dbReference type="EMBL" id="ETL99784.1"/>
    </source>
</evidence>
<dbReference type="AlphaFoldDB" id="W2LSX8"/>
<dbReference type="OrthoDB" id="161806at2759"/>
<proteinExistence type="predicted"/>
<dbReference type="VEuPathDB" id="FungiDB:PPTG_20443"/>
<sequence length="196" mass="22353">FLPTVPKTAARTHPLLEARSGVKPSCNRLVDFFSGVKQYINRIYAPHRSAKRQGTSREGACVTLNFLNDDIVLQQSPHERELAEPIASEDFVPSRGEESAVITDDLRRSMSRSNIRFLGKLFRSMRTKSPLLNDFIRLHLISRKFIEKVISQYHIVGVQETKFRDVHHLSKFQFICLQPPAIVYLSVTATAPAMFK</sequence>
<protein>
    <submittedName>
        <fullName evidence="1">Uncharacterized protein</fullName>
    </submittedName>
</protein>